<protein>
    <recommendedName>
        <fullName evidence="4">DUF4412 domain-containing protein</fullName>
    </recommendedName>
</protein>
<comment type="caution">
    <text evidence="2">The sequence shown here is derived from an EMBL/GenBank/DDBJ whole genome shotgun (WGS) entry which is preliminary data.</text>
</comment>
<name>A0ABT3GDP3_9BACT</name>
<reference evidence="2 3" key="1">
    <citation type="submission" date="2022-10" db="EMBL/GenBank/DDBJ databases">
        <title>Luteolibacter arcticus strain CCTCC AB 2014275, whole genome shotgun sequencing project.</title>
        <authorList>
            <person name="Zhao G."/>
            <person name="Shen L."/>
        </authorList>
    </citation>
    <scope>NUCLEOTIDE SEQUENCE [LARGE SCALE GENOMIC DNA]</scope>
    <source>
        <strain evidence="2 3">CCTCC AB 2014275</strain>
    </source>
</reference>
<dbReference type="Proteomes" id="UP001320876">
    <property type="component" value="Unassembled WGS sequence"/>
</dbReference>
<keyword evidence="3" id="KW-1185">Reference proteome</keyword>
<sequence length="227" mass="25009">MSLIIMGGLAHGQLPAEPLKLETLTTSKGKTYKNLTVREVTPSSIKIIHEGGTATLPYEELPVDLRKMVGGFDPEKAKKHRAEEDNKLTAQENQLERELSKIKKEEKATPSTTPSPSKDAPASPEAPGKAPADKGELTARIVGYKTGIKRVEFKALTNCAAQLRVNNVVPDGHTETFDVTAKVPFTREVWVYNDYTSELHTPQGKQLDSEDSRQKTDTGRFTPTKLK</sequence>
<accession>A0ABT3GDP3</accession>
<evidence type="ECO:0008006" key="4">
    <source>
        <dbReference type="Google" id="ProtNLM"/>
    </source>
</evidence>
<evidence type="ECO:0000256" key="1">
    <source>
        <dbReference type="SAM" id="MobiDB-lite"/>
    </source>
</evidence>
<evidence type="ECO:0000313" key="2">
    <source>
        <dbReference type="EMBL" id="MCW1921745.1"/>
    </source>
</evidence>
<proteinExistence type="predicted"/>
<feature type="region of interest" description="Disordered" evidence="1">
    <location>
        <begin position="198"/>
        <end position="227"/>
    </location>
</feature>
<gene>
    <name evidence="2" type="ORF">OKA05_04220</name>
</gene>
<dbReference type="RefSeq" id="WP_264485854.1">
    <property type="nucleotide sequence ID" value="NZ_JAPDDT010000001.1"/>
</dbReference>
<feature type="region of interest" description="Disordered" evidence="1">
    <location>
        <begin position="98"/>
        <end position="134"/>
    </location>
</feature>
<dbReference type="EMBL" id="JAPDDT010000001">
    <property type="protein sequence ID" value="MCW1921745.1"/>
    <property type="molecule type" value="Genomic_DNA"/>
</dbReference>
<organism evidence="2 3">
    <name type="scientific">Luteolibacter arcticus</name>
    <dbReference type="NCBI Taxonomy" id="1581411"/>
    <lineage>
        <taxon>Bacteria</taxon>
        <taxon>Pseudomonadati</taxon>
        <taxon>Verrucomicrobiota</taxon>
        <taxon>Verrucomicrobiia</taxon>
        <taxon>Verrucomicrobiales</taxon>
        <taxon>Verrucomicrobiaceae</taxon>
        <taxon>Luteolibacter</taxon>
    </lineage>
</organism>
<feature type="compositionally biased region" description="Basic and acidic residues" evidence="1">
    <location>
        <begin position="98"/>
        <end position="108"/>
    </location>
</feature>
<feature type="compositionally biased region" description="Basic and acidic residues" evidence="1">
    <location>
        <begin position="207"/>
        <end position="218"/>
    </location>
</feature>
<evidence type="ECO:0000313" key="3">
    <source>
        <dbReference type="Proteomes" id="UP001320876"/>
    </source>
</evidence>